<comment type="caution">
    <text evidence="1">The sequence shown here is derived from an EMBL/GenBank/DDBJ whole genome shotgun (WGS) entry which is preliminary data.</text>
</comment>
<dbReference type="AlphaFoldDB" id="A8S6J0"/>
<proteinExistence type="predicted"/>
<reference evidence="1 2" key="2">
    <citation type="submission" date="2007-09" db="EMBL/GenBank/DDBJ databases">
        <authorList>
            <person name="Fulton L."/>
            <person name="Clifton S."/>
            <person name="Fulton B."/>
            <person name="Xu J."/>
            <person name="Minx P."/>
            <person name="Pepin K.H."/>
            <person name="Johnson M."/>
            <person name="Thiruvilangam P."/>
            <person name="Bhonagiri V."/>
            <person name="Nash W.E."/>
            <person name="Mardis E.R."/>
            <person name="Wilson R.K."/>
        </authorList>
    </citation>
    <scope>NUCLEOTIDE SEQUENCE [LARGE SCALE GENOMIC DNA]</scope>
    <source>
        <strain evidence="1 2">M21/2</strain>
    </source>
</reference>
<dbReference type="Proteomes" id="UP000005945">
    <property type="component" value="Unassembled WGS sequence"/>
</dbReference>
<dbReference type="HOGENOM" id="CLU_3373841_0_0_9"/>
<sequence>MRRIQVPGKDFVVLVEVLHYTKVRYVEKNCFSGR</sequence>
<accession>A8S6J0</accession>
<evidence type="ECO:0000313" key="2">
    <source>
        <dbReference type="Proteomes" id="UP000005945"/>
    </source>
</evidence>
<organism evidence="1 2">
    <name type="scientific">Faecalibacterium prausnitzii M21/2</name>
    <dbReference type="NCBI Taxonomy" id="411485"/>
    <lineage>
        <taxon>Bacteria</taxon>
        <taxon>Bacillati</taxon>
        <taxon>Bacillota</taxon>
        <taxon>Clostridia</taxon>
        <taxon>Eubacteriales</taxon>
        <taxon>Oscillospiraceae</taxon>
        <taxon>Faecalibacterium</taxon>
    </lineage>
</organism>
<protein>
    <submittedName>
        <fullName evidence="1">Uncharacterized protein</fullName>
    </submittedName>
</protein>
<evidence type="ECO:0000313" key="1">
    <source>
        <dbReference type="EMBL" id="EDP23010.1"/>
    </source>
</evidence>
<name>A8S6J0_9FIRM</name>
<dbReference type="EMBL" id="ABED02000013">
    <property type="protein sequence ID" value="EDP23010.1"/>
    <property type="molecule type" value="Genomic_DNA"/>
</dbReference>
<reference evidence="1 2" key="1">
    <citation type="submission" date="2007-09" db="EMBL/GenBank/DDBJ databases">
        <title>Draft genome sequence of Faecalibacterium prausnitzii M21/2.</title>
        <authorList>
            <person name="Sudarsanam P."/>
            <person name="Ley R."/>
            <person name="Guruge J."/>
            <person name="Turnbaugh P.J."/>
            <person name="Mahowald M."/>
            <person name="Liep D."/>
            <person name="Gordon J."/>
        </authorList>
    </citation>
    <scope>NUCLEOTIDE SEQUENCE [LARGE SCALE GENOMIC DNA]</scope>
    <source>
        <strain evidence="1 2">M21/2</strain>
    </source>
</reference>
<gene>
    <name evidence="1" type="ORF">FAEPRAM212_00209</name>
</gene>